<sequence length="136" mass="14501">MAIPGGYRFTVPFDDIFPEGAFVLGVEQAFDWDKNGNKTPAKDSVTGKLVWNVQVTDPSAKGKNTGTVVKIAADVQPVPPETVPGLPFRPVVFERLTATAYDNNGRVQFSLRAAEMHAPRATNGKASNGKSMPAAA</sequence>
<proteinExistence type="predicted"/>
<keyword evidence="2" id="KW-1185">Reference proteome</keyword>
<reference evidence="1 2" key="2">
    <citation type="submission" date="2019-08" db="EMBL/GenBank/DDBJ databases">
        <title>Amycolatopsis acidicola sp. nov., isolated from peat swamp forest soil.</title>
        <authorList>
            <person name="Srisuk N."/>
        </authorList>
    </citation>
    <scope>NUCLEOTIDE SEQUENCE [LARGE SCALE GENOMIC DNA]</scope>
    <source>
        <strain evidence="1 2">TBRC 6029</strain>
    </source>
</reference>
<gene>
    <name evidence="1" type="ORF">FNH05_18195</name>
</gene>
<organism evidence="1 2">
    <name type="scientific">Amycolatopsis rhizosphaerae</name>
    <dbReference type="NCBI Taxonomy" id="2053003"/>
    <lineage>
        <taxon>Bacteria</taxon>
        <taxon>Bacillati</taxon>
        <taxon>Actinomycetota</taxon>
        <taxon>Actinomycetes</taxon>
        <taxon>Pseudonocardiales</taxon>
        <taxon>Pseudonocardiaceae</taxon>
        <taxon>Amycolatopsis</taxon>
    </lineage>
</organism>
<name>A0A558CHD6_9PSEU</name>
<dbReference type="OrthoDB" id="3689685at2"/>
<evidence type="ECO:0008006" key="3">
    <source>
        <dbReference type="Google" id="ProtNLM"/>
    </source>
</evidence>
<evidence type="ECO:0000313" key="2">
    <source>
        <dbReference type="Proteomes" id="UP000320011"/>
    </source>
</evidence>
<reference evidence="1 2" key="1">
    <citation type="submission" date="2019-07" db="EMBL/GenBank/DDBJ databases">
        <authorList>
            <person name="Duangmal K."/>
            <person name="Teo W.F.A."/>
        </authorList>
    </citation>
    <scope>NUCLEOTIDE SEQUENCE [LARGE SCALE GENOMIC DNA]</scope>
    <source>
        <strain evidence="1 2">TBRC 6029</strain>
    </source>
</reference>
<comment type="caution">
    <text evidence="1">The sequence shown here is derived from an EMBL/GenBank/DDBJ whole genome shotgun (WGS) entry which is preliminary data.</text>
</comment>
<evidence type="ECO:0000313" key="1">
    <source>
        <dbReference type="EMBL" id="TVT48102.1"/>
    </source>
</evidence>
<accession>A0A558CHD6</accession>
<dbReference type="AlphaFoldDB" id="A0A558CHD6"/>
<dbReference type="EMBL" id="VJWX01000174">
    <property type="protein sequence ID" value="TVT48102.1"/>
    <property type="molecule type" value="Genomic_DNA"/>
</dbReference>
<dbReference type="Proteomes" id="UP000320011">
    <property type="component" value="Unassembled WGS sequence"/>
</dbReference>
<protein>
    <recommendedName>
        <fullName evidence="3">Plasmid replication, integration and excision activator</fullName>
    </recommendedName>
</protein>
<dbReference type="RefSeq" id="WP_144589895.1">
    <property type="nucleotide sequence ID" value="NZ_VJWX01000174.1"/>
</dbReference>